<dbReference type="EMBL" id="CAMPGE010000588">
    <property type="protein sequence ID" value="CAI2359338.1"/>
    <property type="molecule type" value="Genomic_DNA"/>
</dbReference>
<evidence type="ECO:0000313" key="1">
    <source>
        <dbReference type="EMBL" id="CAI2359338.1"/>
    </source>
</evidence>
<dbReference type="AlphaFoldDB" id="A0AAD1X179"/>
<protein>
    <submittedName>
        <fullName evidence="1">Uncharacterized protein</fullName>
    </submittedName>
</protein>
<organism evidence="1 2">
    <name type="scientific">Euplotes crassus</name>
    <dbReference type="NCBI Taxonomy" id="5936"/>
    <lineage>
        <taxon>Eukaryota</taxon>
        <taxon>Sar</taxon>
        <taxon>Alveolata</taxon>
        <taxon>Ciliophora</taxon>
        <taxon>Intramacronucleata</taxon>
        <taxon>Spirotrichea</taxon>
        <taxon>Hypotrichia</taxon>
        <taxon>Euplotida</taxon>
        <taxon>Euplotidae</taxon>
        <taxon>Moneuplotes</taxon>
    </lineage>
</organism>
<evidence type="ECO:0000313" key="2">
    <source>
        <dbReference type="Proteomes" id="UP001295684"/>
    </source>
</evidence>
<dbReference type="Proteomes" id="UP001295684">
    <property type="component" value="Unassembled WGS sequence"/>
</dbReference>
<keyword evidence="2" id="KW-1185">Reference proteome</keyword>
<reference evidence="1" key="1">
    <citation type="submission" date="2023-07" db="EMBL/GenBank/DDBJ databases">
        <authorList>
            <consortium name="AG Swart"/>
            <person name="Singh M."/>
            <person name="Singh A."/>
            <person name="Seah K."/>
            <person name="Emmerich C."/>
        </authorList>
    </citation>
    <scope>NUCLEOTIDE SEQUENCE</scope>
    <source>
        <strain evidence="1">DP1</strain>
    </source>
</reference>
<comment type="caution">
    <text evidence="1">The sequence shown here is derived from an EMBL/GenBank/DDBJ whole genome shotgun (WGS) entry which is preliminary data.</text>
</comment>
<name>A0AAD1X179_EUPCR</name>
<accession>A0AAD1X179</accession>
<sequence length="218" mass="25543">MTLKRLCYTKNMTKSLKRCCYFAIISLLCIDAGTTKKWISAMGRDLNEILKEVKQEMRLIQEKDLYIYCMTHYMKYLAHEEGKAFLKNEHNKLPEVLKDILEEIEKKENAIDKILTAKTKYYEAYDPKVDLGLDISLEDSYSDSSEADNEMDVEGTYLELIREDKNKLDPTNPSNLLNLDSSFEMSQISISDYFQTELDKLLNGKWGEYVKFCMRKKD</sequence>
<proteinExistence type="predicted"/>
<gene>
    <name evidence="1" type="ORF">ECRASSUSDP1_LOCUS626</name>
</gene>